<protein>
    <recommendedName>
        <fullName evidence="3">Plasmid stabilization protein</fullName>
    </recommendedName>
</protein>
<dbReference type="Proteomes" id="UP000177967">
    <property type="component" value="Unassembled WGS sequence"/>
</dbReference>
<dbReference type="PANTHER" id="PTHR38813:SF1">
    <property type="entry name" value="TOXIN RELE1-RELATED"/>
    <property type="match status" value="1"/>
</dbReference>
<organism evidence="1 2">
    <name type="scientific">Candidatus Blackburnbacteria bacterium RIFCSPHIGHO2_01_FULL_43_15b</name>
    <dbReference type="NCBI Taxonomy" id="1797513"/>
    <lineage>
        <taxon>Bacteria</taxon>
        <taxon>Candidatus Blackburniibacteriota</taxon>
    </lineage>
</organism>
<dbReference type="Gene3D" id="3.30.2310.20">
    <property type="entry name" value="RelE-like"/>
    <property type="match status" value="1"/>
</dbReference>
<dbReference type="AlphaFoldDB" id="A0A1G1V086"/>
<dbReference type="InterPro" id="IPR052747">
    <property type="entry name" value="TA_system_RelE_toxin"/>
</dbReference>
<evidence type="ECO:0008006" key="3">
    <source>
        <dbReference type="Google" id="ProtNLM"/>
    </source>
</evidence>
<accession>A0A1G1V086</accession>
<proteinExistence type="predicted"/>
<dbReference type="PANTHER" id="PTHR38813">
    <property type="match status" value="1"/>
</dbReference>
<evidence type="ECO:0000313" key="2">
    <source>
        <dbReference type="Proteomes" id="UP000177967"/>
    </source>
</evidence>
<comment type="caution">
    <text evidence="1">The sequence shown here is derived from an EMBL/GenBank/DDBJ whole genome shotgun (WGS) entry which is preliminary data.</text>
</comment>
<reference evidence="1 2" key="1">
    <citation type="journal article" date="2016" name="Nat. Commun.">
        <title>Thousands of microbial genomes shed light on interconnected biogeochemical processes in an aquifer system.</title>
        <authorList>
            <person name="Anantharaman K."/>
            <person name="Brown C.T."/>
            <person name="Hug L.A."/>
            <person name="Sharon I."/>
            <person name="Castelle C.J."/>
            <person name="Probst A.J."/>
            <person name="Thomas B.C."/>
            <person name="Singh A."/>
            <person name="Wilkins M.J."/>
            <person name="Karaoz U."/>
            <person name="Brodie E.L."/>
            <person name="Williams K.H."/>
            <person name="Hubbard S.S."/>
            <person name="Banfield J.F."/>
        </authorList>
    </citation>
    <scope>NUCLEOTIDE SEQUENCE [LARGE SCALE GENOMIC DNA]</scope>
</reference>
<dbReference type="EMBL" id="MHBW01000020">
    <property type="protein sequence ID" value="OGY08794.1"/>
    <property type="molecule type" value="Genomic_DNA"/>
</dbReference>
<sequence length="88" mass="10355">MSAMYSLSYNSRAIKNLKSIHPQDQRKVLSMLKLLVVSPKEPSLHIKKLIQTQHGFRLRVGKVRVIFDVDHKARKIHVWDIDYRGNIY</sequence>
<dbReference type="SUPFAM" id="SSF143011">
    <property type="entry name" value="RelE-like"/>
    <property type="match status" value="1"/>
</dbReference>
<dbReference type="STRING" id="1797513.A2782_02290"/>
<evidence type="ECO:0000313" key="1">
    <source>
        <dbReference type="EMBL" id="OGY08794.1"/>
    </source>
</evidence>
<gene>
    <name evidence="1" type="ORF">A2782_02290</name>
</gene>
<name>A0A1G1V086_9BACT</name>
<dbReference type="InterPro" id="IPR035093">
    <property type="entry name" value="RelE/ParE_toxin_dom_sf"/>
</dbReference>